<gene>
    <name evidence="2" type="ORF">F2P81_000429</name>
</gene>
<feature type="region of interest" description="Disordered" evidence="1">
    <location>
        <begin position="1"/>
        <end position="88"/>
    </location>
</feature>
<evidence type="ECO:0000313" key="2">
    <source>
        <dbReference type="EMBL" id="KAF0046796.1"/>
    </source>
</evidence>
<dbReference type="AlphaFoldDB" id="A0A6A4TGS0"/>
<evidence type="ECO:0000256" key="1">
    <source>
        <dbReference type="SAM" id="MobiDB-lite"/>
    </source>
</evidence>
<feature type="region of interest" description="Disordered" evidence="1">
    <location>
        <begin position="196"/>
        <end position="233"/>
    </location>
</feature>
<accession>A0A6A4TGS0</accession>
<proteinExistence type="predicted"/>
<evidence type="ECO:0000313" key="3">
    <source>
        <dbReference type="Proteomes" id="UP000438429"/>
    </source>
</evidence>
<dbReference type="EMBL" id="VEVO01000001">
    <property type="protein sequence ID" value="KAF0046796.1"/>
    <property type="molecule type" value="Genomic_DNA"/>
</dbReference>
<organism evidence="2 3">
    <name type="scientific">Scophthalmus maximus</name>
    <name type="common">Turbot</name>
    <name type="synonym">Psetta maxima</name>
    <dbReference type="NCBI Taxonomy" id="52904"/>
    <lineage>
        <taxon>Eukaryota</taxon>
        <taxon>Metazoa</taxon>
        <taxon>Chordata</taxon>
        <taxon>Craniata</taxon>
        <taxon>Vertebrata</taxon>
        <taxon>Euteleostomi</taxon>
        <taxon>Actinopterygii</taxon>
        <taxon>Neopterygii</taxon>
        <taxon>Teleostei</taxon>
        <taxon>Neoteleostei</taxon>
        <taxon>Acanthomorphata</taxon>
        <taxon>Carangaria</taxon>
        <taxon>Pleuronectiformes</taxon>
        <taxon>Pleuronectoidei</taxon>
        <taxon>Scophthalmidae</taxon>
        <taxon>Scophthalmus</taxon>
    </lineage>
</organism>
<feature type="compositionally biased region" description="Low complexity" evidence="1">
    <location>
        <begin position="35"/>
        <end position="45"/>
    </location>
</feature>
<protein>
    <submittedName>
        <fullName evidence="2">Uncharacterized protein</fullName>
    </submittedName>
</protein>
<sequence length="233" mass="24633">MGPTVKEPSFPHLDSGLTPEQEEAIPAGSQVVPFSGSLSGEESGLPTVTASGGHKGQRGPPSRQQHCDTQQMMQVAEGTELPDVSRGRSAVKGDLTGGAAGPIGVNPADLRPIGAVDGAASNHPRLLGHLALRARPPDARAPFRTPASREKKKKKKKKEKNDPFAAQRAIGGAFIRSSARRAASVRAGDVLIKGADRQRSRRGARLTKPLLSVMAPRLQRLRPSGKRKGRYSG</sequence>
<feature type="compositionally biased region" description="Polar residues" evidence="1">
    <location>
        <begin position="62"/>
        <end position="73"/>
    </location>
</feature>
<dbReference type="Proteomes" id="UP000438429">
    <property type="component" value="Unassembled WGS sequence"/>
</dbReference>
<reference evidence="2 3" key="1">
    <citation type="submission" date="2019-06" db="EMBL/GenBank/DDBJ databases">
        <title>Draft genomes of female and male turbot (Scophthalmus maximus).</title>
        <authorList>
            <person name="Xu H."/>
            <person name="Xu X.-W."/>
            <person name="Shao C."/>
            <person name="Chen S."/>
        </authorList>
    </citation>
    <scope>NUCLEOTIDE SEQUENCE [LARGE SCALE GENOMIC DNA]</scope>
    <source>
        <strain evidence="2">Ysfricsl-2016a</strain>
        <tissue evidence="2">Blood</tissue>
    </source>
</reference>
<feature type="compositionally biased region" description="Basic residues" evidence="1">
    <location>
        <begin position="219"/>
        <end position="233"/>
    </location>
</feature>
<name>A0A6A4TGS0_SCOMX</name>
<comment type="caution">
    <text evidence="2">The sequence shown here is derived from an EMBL/GenBank/DDBJ whole genome shotgun (WGS) entry which is preliminary data.</text>
</comment>
<feature type="region of interest" description="Disordered" evidence="1">
    <location>
        <begin position="134"/>
        <end position="165"/>
    </location>
</feature>